<protein>
    <submittedName>
        <fullName evidence="2">Uncharacterized protein</fullName>
    </submittedName>
</protein>
<feature type="chain" id="PRO_5037215030" evidence="1">
    <location>
        <begin position="23"/>
        <end position="105"/>
    </location>
</feature>
<reference evidence="2" key="1">
    <citation type="submission" date="2020-03" db="EMBL/GenBank/DDBJ databases">
        <title>Genome of Pelagibius litoralis DSM 21314T.</title>
        <authorList>
            <person name="Wang G."/>
        </authorList>
    </citation>
    <scope>NUCLEOTIDE SEQUENCE</scope>
    <source>
        <strain evidence="2">DSM 21314</strain>
    </source>
</reference>
<evidence type="ECO:0000313" key="3">
    <source>
        <dbReference type="Proteomes" id="UP000761264"/>
    </source>
</evidence>
<gene>
    <name evidence="2" type="ORF">HBA54_27670</name>
</gene>
<evidence type="ECO:0000313" key="2">
    <source>
        <dbReference type="EMBL" id="NIA72372.1"/>
    </source>
</evidence>
<dbReference type="AlphaFoldDB" id="A0A967KDP1"/>
<organism evidence="2 3">
    <name type="scientific">Pelagibius litoralis</name>
    <dbReference type="NCBI Taxonomy" id="374515"/>
    <lineage>
        <taxon>Bacteria</taxon>
        <taxon>Pseudomonadati</taxon>
        <taxon>Pseudomonadota</taxon>
        <taxon>Alphaproteobacteria</taxon>
        <taxon>Rhodospirillales</taxon>
        <taxon>Rhodovibrionaceae</taxon>
        <taxon>Pelagibius</taxon>
    </lineage>
</organism>
<keyword evidence="3" id="KW-1185">Reference proteome</keyword>
<evidence type="ECO:0000256" key="1">
    <source>
        <dbReference type="SAM" id="SignalP"/>
    </source>
</evidence>
<name>A0A967KDP1_9PROT</name>
<dbReference type="RefSeq" id="WP_167231651.1">
    <property type="nucleotide sequence ID" value="NZ_JAAQPH010000042.1"/>
</dbReference>
<keyword evidence="1" id="KW-0732">Signal</keyword>
<accession>A0A967KDP1</accession>
<sequence>MSTLTKAALLALACFVAAGFWAPGVSVAQGPPCGPRDVFLDSLERTDKEVPVSMGVTSTGALIEVLASPAGSWSILVTVPGGPTCMVSSGTGWRPLNPKNTDPEA</sequence>
<dbReference type="EMBL" id="JAAQPH010000042">
    <property type="protein sequence ID" value="NIA72372.1"/>
    <property type="molecule type" value="Genomic_DNA"/>
</dbReference>
<proteinExistence type="predicted"/>
<feature type="signal peptide" evidence="1">
    <location>
        <begin position="1"/>
        <end position="22"/>
    </location>
</feature>
<dbReference type="Proteomes" id="UP000761264">
    <property type="component" value="Unassembled WGS sequence"/>
</dbReference>
<comment type="caution">
    <text evidence="2">The sequence shown here is derived from an EMBL/GenBank/DDBJ whole genome shotgun (WGS) entry which is preliminary data.</text>
</comment>